<dbReference type="Proteomes" id="UP001304895">
    <property type="component" value="Unassembled WGS sequence"/>
</dbReference>
<feature type="compositionally biased region" description="Polar residues" evidence="1">
    <location>
        <begin position="515"/>
        <end position="526"/>
    </location>
</feature>
<feature type="compositionally biased region" description="Acidic residues" evidence="1">
    <location>
        <begin position="1321"/>
        <end position="1341"/>
    </location>
</feature>
<feature type="region of interest" description="Disordered" evidence="1">
    <location>
        <begin position="979"/>
        <end position="1384"/>
    </location>
</feature>
<accession>A0AAN6ZC94</accession>
<organism evidence="2 3">
    <name type="scientific">Trichocladium antarcticum</name>
    <dbReference type="NCBI Taxonomy" id="1450529"/>
    <lineage>
        <taxon>Eukaryota</taxon>
        <taxon>Fungi</taxon>
        <taxon>Dikarya</taxon>
        <taxon>Ascomycota</taxon>
        <taxon>Pezizomycotina</taxon>
        <taxon>Sordariomycetes</taxon>
        <taxon>Sordariomycetidae</taxon>
        <taxon>Sordariales</taxon>
        <taxon>Chaetomiaceae</taxon>
        <taxon>Trichocladium</taxon>
    </lineage>
</organism>
<feature type="region of interest" description="Disordered" evidence="1">
    <location>
        <begin position="1"/>
        <end position="38"/>
    </location>
</feature>
<feature type="compositionally biased region" description="Polar residues" evidence="1">
    <location>
        <begin position="1174"/>
        <end position="1185"/>
    </location>
</feature>
<feature type="region of interest" description="Disordered" evidence="1">
    <location>
        <begin position="716"/>
        <end position="937"/>
    </location>
</feature>
<name>A0AAN6ZC94_9PEZI</name>
<evidence type="ECO:0000256" key="1">
    <source>
        <dbReference type="SAM" id="MobiDB-lite"/>
    </source>
</evidence>
<comment type="caution">
    <text evidence="2">The sequence shown here is derived from an EMBL/GenBank/DDBJ whole genome shotgun (WGS) entry which is preliminary data.</text>
</comment>
<feature type="compositionally biased region" description="Low complexity" evidence="1">
    <location>
        <begin position="220"/>
        <end position="234"/>
    </location>
</feature>
<feature type="compositionally biased region" description="Polar residues" evidence="1">
    <location>
        <begin position="743"/>
        <end position="756"/>
    </location>
</feature>
<feature type="compositionally biased region" description="Acidic residues" evidence="1">
    <location>
        <begin position="850"/>
        <end position="867"/>
    </location>
</feature>
<feature type="compositionally biased region" description="Low complexity" evidence="1">
    <location>
        <begin position="1065"/>
        <end position="1076"/>
    </location>
</feature>
<feature type="compositionally biased region" description="Basic and acidic residues" evidence="1">
    <location>
        <begin position="1286"/>
        <end position="1303"/>
    </location>
</feature>
<feature type="region of interest" description="Disordered" evidence="1">
    <location>
        <begin position="55"/>
        <end position="256"/>
    </location>
</feature>
<feature type="compositionally biased region" description="Low complexity" evidence="1">
    <location>
        <begin position="529"/>
        <end position="539"/>
    </location>
</feature>
<dbReference type="EMBL" id="MU853414">
    <property type="protein sequence ID" value="KAK4132982.1"/>
    <property type="molecule type" value="Genomic_DNA"/>
</dbReference>
<dbReference type="GO" id="GO:0003677">
    <property type="term" value="F:DNA binding"/>
    <property type="evidence" value="ECO:0007669"/>
    <property type="project" value="InterPro"/>
</dbReference>
<feature type="compositionally biased region" description="Basic and acidic residues" evidence="1">
    <location>
        <begin position="55"/>
        <end position="65"/>
    </location>
</feature>
<feature type="compositionally biased region" description="Polar residues" evidence="1">
    <location>
        <begin position="894"/>
        <end position="904"/>
    </location>
</feature>
<gene>
    <name evidence="2" type="ORF">BT67DRAFT_435244</name>
</gene>
<feature type="compositionally biased region" description="Low complexity" evidence="1">
    <location>
        <begin position="1346"/>
        <end position="1370"/>
    </location>
</feature>
<dbReference type="SMART" id="SM00384">
    <property type="entry name" value="AT_hook"/>
    <property type="match status" value="2"/>
</dbReference>
<feature type="compositionally biased region" description="Basic and acidic residues" evidence="1">
    <location>
        <begin position="1036"/>
        <end position="1046"/>
    </location>
</feature>
<feature type="compositionally biased region" description="Polar residues" evidence="1">
    <location>
        <begin position="1137"/>
        <end position="1152"/>
    </location>
</feature>
<feature type="compositionally biased region" description="Low complexity" evidence="1">
    <location>
        <begin position="13"/>
        <end position="22"/>
    </location>
</feature>
<feature type="compositionally biased region" description="Polar residues" evidence="1">
    <location>
        <begin position="716"/>
        <end position="729"/>
    </location>
</feature>
<feature type="region of interest" description="Disordered" evidence="1">
    <location>
        <begin position="1491"/>
        <end position="1514"/>
    </location>
</feature>
<sequence>MDDERTITLDLGSSPDPLIDPILSPPMVPPSTVKPRSTAAQRLYTLATSPRKRTFELDVGNERSPQRLRVTVEADGDETRSTNRRLFQSPTPKRRASPAKTTVTTTVPLRGLSDDETPAATPRRRGRPRKSGTPITTRRKRPGTPAKGRGSGAHAFLSPQKDILTSDINEDATPRPSAQPRRVAKRKPTSPAKEDGAPGSQPRKRGRPRKQPLALDDSTARPAQGATAGPTPGANVSMAPTRDGLSDARIQPSDGMEDDIWLATLSDQPTPVAREPAVPARGYSPEPQQYDWPDMGGGMDSHSEAESLTSDYLDDQDRQDTVMAGEEFTMIDFHSLLSMQPNTSMMAPEPQQLDEDANLIINRTLEDLRQSLNKPAEGGNTADPPVTAPETGENANAREGGIQQRADQSLPPPPPKSPQTWNRSPRRAKAQPLAKQLALKKALQQDDGPSPAPRPPTLDDALPQDASAYDDSFSEIPEAVLAAATPRRVRQPQAEEERSADEDIQPSIERPSRVNHFNPQSETNRLLTPDETPSPSPSDTNEDDAQPNSPRPAQDFDMHSSPPIGSAVAQQPPIAFMAQHIRANSTETPAEQLASLAPLTSAGRDALPAHLPVPESQPRPSLSPIVRIGRALQLVTSDPPSPPARESFLGSPFRGSATKSSQSPAPVPAAVPVQSSKRATQSPSPAPAPPPPRAGVMAEPPQRSWLAPIKDFVVRSAQSLSPSRVSVSGTERMDDPFGPDPAESTSFGSVRSNLFSGLNRRAHDRDATVSLASSTGAASAHGDDAMSWQPEEGSPAGGSRRPASPSSDIFAPREAPRGGQDLTGAQTGPAQEREHPTVEAPQPEATPSEPEQDDGGDGGYEDDEDIWAFEAERPTPYTAKTVQLRQEAEPEGPQRSQVPSPWRQTSRHLVYSDELLQQSSDNAGPVESEGPTNEDDEFSMLAQTRKERVRPIANPPTKKPDLAAFFSSPALLPDMPELPSIGLSRAFGSRRAEQRIPAAEKPQPAPVVQRPASGTSLSAHYLQPETQPQLPSIPQKHLEIGGRQRSVDLFSPARKTAERSTAWKAPAARAPRSSSPETRGEIIPAYTSQRPGFNPRQRESRSAVETVAAPARQSVSLDTPAEEARPRHIPQKMTFGLGQQQADSAVRTTDAQAQRPAPPDVPEEVRPAHIPQKMNFSPRQRQSSDGRLFQPSPVAPAHSLFRNPLVSAFFSPARPRQTRPRARVREVTPEEGAFTLADLPQNSPPPNRAVSPGKSCMRSPLKPKTPGRVVDFTSSTLSPLAQAQARAERRASNSPEKLRDHRSQRLTSSSTTQNAPVAVQEAEDKENSDEPPEPAEEDGEEPPGLPGLNPVPFTSTSTSLTRPATTTTTTKRNPPPPLSPTHWSRPHWLRLDELLQARKQGALHFQRHLSRHNIPNNNSRRRQTRQQLVGKLVTSQGEAMPLEGWHLDVAEAFRAEVGGQGVWDEAQIAKRVFALLVGEERRRRGLVRDRGVGRERGRGRDRERGRERGDDVMI</sequence>
<reference evidence="2" key="2">
    <citation type="submission" date="2023-05" db="EMBL/GenBank/DDBJ databases">
        <authorList>
            <consortium name="Lawrence Berkeley National Laboratory"/>
            <person name="Steindorff A."/>
            <person name="Hensen N."/>
            <person name="Bonometti L."/>
            <person name="Westerberg I."/>
            <person name="Brannstrom I.O."/>
            <person name="Guillou S."/>
            <person name="Cros-Aarteil S."/>
            <person name="Calhoun S."/>
            <person name="Haridas S."/>
            <person name="Kuo A."/>
            <person name="Mondo S."/>
            <person name="Pangilinan J."/>
            <person name="Riley R."/>
            <person name="Labutti K."/>
            <person name="Andreopoulos B."/>
            <person name="Lipzen A."/>
            <person name="Chen C."/>
            <person name="Yanf M."/>
            <person name="Daum C."/>
            <person name="Ng V."/>
            <person name="Clum A."/>
            <person name="Ohm R."/>
            <person name="Martin F."/>
            <person name="Silar P."/>
            <person name="Natvig D."/>
            <person name="Lalanne C."/>
            <person name="Gautier V."/>
            <person name="Ament-Velasquez S.L."/>
            <person name="Kruys A."/>
            <person name="Hutchinson M.I."/>
            <person name="Powell A.J."/>
            <person name="Barry K."/>
            <person name="Miller A.N."/>
            <person name="Grigoriev I.V."/>
            <person name="Debuchy R."/>
            <person name="Gladieux P."/>
            <person name="Thoren M.H."/>
            <person name="Johannesson H."/>
        </authorList>
    </citation>
    <scope>NUCLEOTIDE SEQUENCE</scope>
    <source>
        <strain evidence="2">CBS 123565</strain>
    </source>
</reference>
<reference evidence="2" key="1">
    <citation type="journal article" date="2023" name="Mol. Phylogenet. Evol.">
        <title>Genome-scale phylogeny and comparative genomics of the fungal order Sordariales.</title>
        <authorList>
            <person name="Hensen N."/>
            <person name="Bonometti L."/>
            <person name="Westerberg I."/>
            <person name="Brannstrom I.O."/>
            <person name="Guillou S."/>
            <person name="Cros-Aarteil S."/>
            <person name="Calhoun S."/>
            <person name="Haridas S."/>
            <person name="Kuo A."/>
            <person name="Mondo S."/>
            <person name="Pangilinan J."/>
            <person name="Riley R."/>
            <person name="LaButti K."/>
            <person name="Andreopoulos B."/>
            <person name="Lipzen A."/>
            <person name="Chen C."/>
            <person name="Yan M."/>
            <person name="Daum C."/>
            <person name="Ng V."/>
            <person name="Clum A."/>
            <person name="Steindorff A."/>
            <person name="Ohm R.A."/>
            <person name="Martin F."/>
            <person name="Silar P."/>
            <person name="Natvig D.O."/>
            <person name="Lalanne C."/>
            <person name="Gautier V."/>
            <person name="Ament-Velasquez S.L."/>
            <person name="Kruys A."/>
            <person name="Hutchinson M.I."/>
            <person name="Powell A.J."/>
            <person name="Barry K."/>
            <person name="Miller A.N."/>
            <person name="Grigoriev I.V."/>
            <person name="Debuchy R."/>
            <person name="Gladieux P."/>
            <person name="Hiltunen Thoren M."/>
            <person name="Johannesson H."/>
        </authorList>
    </citation>
    <scope>NUCLEOTIDE SEQUENCE</scope>
    <source>
        <strain evidence="2">CBS 123565</strain>
    </source>
</reference>
<feature type="region of interest" description="Disordered" evidence="1">
    <location>
        <begin position="271"/>
        <end position="308"/>
    </location>
</feature>
<evidence type="ECO:0000313" key="3">
    <source>
        <dbReference type="Proteomes" id="UP001304895"/>
    </source>
</evidence>
<feature type="compositionally biased region" description="Polar residues" evidence="1">
    <location>
        <begin position="1012"/>
        <end position="1032"/>
    </location>
</feature>
<feature type="compositionally biased region" description="Pro residues" evidence="1">
    <location>
        <begin position="684"/>
        <end position="693"/>
    </location>
</feature>
<feature type="compositionally biased region" description="Low complexity" evidence="1">
    <location>
        <begin position="660"/>
        <end position="676"/>
    </location>
</feature>
<dbReference type="InterPro" id="IPR017956">
    <property type="entry name" value="AT_hook_DNA-bd_motif"/>
</dbReference>
<feature type="region of interest" description="Disordered" evidence="1">
    <location>
        <begin position="1407"/>
        <end position="1426"/>
    </location>
</feature>
<protein>
    <submittedName>
        <fullName evidence="2">Uncharacterized protein</fullName>
    </submittedName>
</protein>
<keyword evidence="3" id="KW-1185">Reference proteome</keyword>
<feature type="region of interest" description="Disordered" evidence="1">
    <location>
        <begin position="373"/>
        <end position="703"/>
    </location>
</feature>
<evidence type="ECO:0000313" key="2">
    <source>
        <dbReference type="EMBL" id="KAK4132982.1"/>
    </source>
</evidence>
<proteinExistence type="predicted"/>
<feature type="compositionally biased region" description="Low complexity" evidence="1">
    <location>
        <begin position="430"/>
        <end position="442"/>
    </location>
</feature>